<dbReference type="PROSITE" id="PS50045">
    <property type="entry name" value="SIGMA54_INTERACT_4"/>
    <property type="match status" value="1"/>
</dbReference>
<dbReference type="SUPFAM" id="SSF46689">
    <property type="entry name" value="Homeodomain-like"/>
    <property type="match status" value="1"/>
</dbReference>
<dbReference type="InterPro" id="IPR058031">
    <property type="entry name" value="AAA_lid_NorR"/>
</dbReference>
<dbReference type="SUPFAM" id="SSF52540">
    <property type="entry name" value="P-loop containing nucleoside triphosphate hydrolases"/>
    <property type="match status" value="1"/>
</dbReference>
<dbReference type="SMART" id="SM00091">
    <property type="entry name" value="PAS"/>
    <property type="match status" value="1"/>
</dbReference>
<dbReference type="FunFam" id="3.40.50.300:FF:000006">
    <property type="entry name" value="DNA-binding transcriptional regulator NtrC"/>
    <property type="match status" value="1"/>
</dbReference>
<comment type="caution">
    <text evidence="8">The sequence shown here is derived from an EMBL/GenBank/DDBJ whole genome shotgun (WGS) entry which is preliminary data.</text>
</comment>
<dbReference type="Proteomes" id="UP000017170">
    <property type="component" value="Unassembled WGS sequence"/>
</dbReference>
<sequence>MEPISHEVLNSEGTITRKLSQEKIERLLQMNKILDSIIDSSFDGIYVADSQGYGIKVNEAYSRITGVRAKQLLGKNMHEVVSEGIVSESVTLKVLKERQSITIVQHINEKEFLVTGNPIFNSEGEISHVVTNVRDLSELNRLKVELRETKRYTNKILQEISEFKNKEGVKLLLDGIVAQSKEIIEVTAVIKKVCEVDSTVLLLGETGVGKEVFANMIHMNSNRKDKPYIKVNCGAIPAQLLESELFGYEKGAFTGADRNGKAGLFEKAEGGTIFLDEIGEIPLELQVKLLRVLQEFEVIRIGGAHPKKVDVRVISATNRNLKKMVAVGEFREDLYYRLNIVPIRIPALRERIADIAPLAYYFLNKMNEKYKLEKRFHSEVIYMMERYKWPGNIREMENLIERIAVTTEGNEINSNDFPKGVFESALDEIIHSKGQMEQGLKQKVNDLEKRLIEEKMSEFKTTRKAAKALKISQSALVKKMKKFNLS</sequence>
<dbReference type="PANTHER" id="PTHR32071">
    <property type="entry name" value="TRANSCRIPTIONAL REGULATORY PROTEIN"/>
    <property type="match status" value="1"/>
</dbReference>
<dbReference type="Pfam" id="PF00989">
    <property type="entry name" value="PAS"/>
    <property type="match status" value="1"/>
</dbReference>
<organism evidence="8 9">
    <name type="scientific">Alkalihalophilus marmarensis DSM 21297</name>
    <dbReference type="NCBI Taxonomy" id="1188261"/>
    <lineage>
        <taxon>Bacteria</taxon>
        <taxon>Bacillati</taxon>
        <taxon>Bacillota</taxon>
        <taxon>Bacilli</taxon>
        <taxon>Bacillales</taxon>
        <taxon>Bacillaceae</taxon>
        <taxon>Alkalihalophilus</taxon>
    </lineage>
</organism>
<dbReference type="NCBIfam" id="TIGR00229">
    <property type="entry name" value="sensory_box"/>
    <property type="match status" value="1"/>
</dbReference>
<dbReference type="Pfam" id="PF00158">
    <property type="entry name" value="Sigma54_activat"/>
    <property type="match status" value="1"/>
</dbReference>
<dbReference type="InterPro" id="IPR003593">
    <property type="entry name" value="AAA+_ATPase"/>
</dbReference>
<evidence type="ECO:0000256" key="4">
    <source>
        <dbReference type="ARBA" id="ARBA00029500"/>
    </source>
</evidence>
<feature type="domain" description="PAC" evidence="7">
    <location>
        <begin position="88"/>
        <end position="148"/>
    </location>
</feature>
<dbReference type="InterPro" id="IPR027417">
    <property type="entry name" value="P-loop_NTPase"/>
</dbReference>
<dbReference type="InterPro" id="IPR000014">
    <property type="entry name" value="PAS"/>
</dbReference>
<feature type="domain" description="PAS" evidence="6">
    <location>
        <begin position="30"/>
        <end position="81"/>
    </location>
</feature>
<dbReference type="InterPro" id="IPR025943">
    <property type="entry name" value="Sigma_54_int_dom_ATP-bd_2"/>
</dbReference>
<dbReference type="PATRIC" id="fig|1188261.3.peg.289"/>
<accession>U6SSI7</accession>
<evidence type="ECO:0000313" key="8">
    <source>
        <dbReference type="EMBL" id="ERN54598.1"/>
    </source>
</evidence>
<dbReference type="GO" id="GO:0003677">
    <property type="term" value="F:DNA binding"/>
    <property type="evidence" value="ECO:0007669"/>
    <property type="project" value="UniProtKB-KW"/>
</dbReference>
<dbReference type="Pfam" id="PF25601">
    <property type="entry name" value="AAA_lid_14"/>
    <property type="match status" value="1"/>
</dbReference>
<dbReference type="GO" id="GO:0005524">
    <property type="term" value="F:ATP binding"/>
    <property type="evidence" value="ECO:0007669"/>
    <property type="project" value="UniProtKB-KW"/>
</dbReference>
<dbReference type="InterPro" id="IPR013767">
    <property type="entry name" value="PAS_fold"/>
</dbReference>
<dbReference type="Gene3D" id="1.10.10.60">
    <property type="entry name" value="Homeodomain-like"/>
    <property type="match status" value="1"/>
</dbReference>
<dbReference type="PANTHER" id="PTHR32071:SF57">
    <property type="entry name" value="C4-DICARBOXYLATE TRANSPORT TRANSCRIPTIONAL REGULATORY PROTEIN DCTD"/>
    <property type="match status" value="1"/>
</dbReference>
<evidence type="ECO:0000256" key="2">
    <source>
        <dbReference type="ARBA" id="ARBA00022797"/>
    </source>
</evidence>
<protein>
    <recommendedName>
        <fullName evidence="4">HTH-type transcriptional regulatory protein TyrR</fullName>
    </recommendedName>
</protein>
<reference evidence="8 9" key="1">
    <citation type="journal article" date="2013" name="Genome Announc.">
        <title>Genome Sequence of the Extreme Obligate Alkaliphile Bacillus marmarensis Strain DSM 21297.</title>
        <authorList>
            <person name="Wernick D.G."/>
            <person name="Choi K.Y."/>
            <person name="Tat C.A."/>
            <person name="Lafontaine Rivera J.G."/>
            <person name="Liao J.C."/>
        </authorList>
    </citation>
    <scope>NUCLEOTIDE SEQUENCE [LARGE SCALE GENOMIC DNA]</scope>
    <source>
        <strain evidence="8 9">DSM 21297</strain>
    </source>
</reference>
<feature type="domain" description="Sigma-54 factor interaction" evidence="5">
    <location>
        <begin position="176"/>
        <end position="405"/>
    </location>
</feature>
<dbReference type="Gene3D" id="3.40.50.300">
    <property type="entry name" value="P-loop containing nucleotide triphosphate hydrolases"/>
    <property type="match status" value="1"/>
</dbReference>
<keyword evidence="3" id="KW-0067">ATP-binding</keyword>
<dbReference type="GO" id="GO:0006355">
    <property type="term" value="P:regulation of DNA-templated transcription"/>
    <property type="evidence" value="ECO:0007669"/>
    <property type="project" value="InterPro"/>
</dbReference>
<dbReference type="EMBL" id="ATAE01000005">
    <property type="protein sequence ID" value="ERN54598.1"/>
    <property type="molecule type" value="Genomic_DNA"/>
</dbReference>
<keyword evidence="2" id="KW-0058">Aromatic hydrocarbons catabolism</keyword>
<evidence type="ECO:0000259" key="6">
    <source>
        <dbReference type="PROSITE" id="PS50112"/>
    </source>
</evidence>
<keyword evidence="1" id="KW-0547">Nucleotide-binding</keyword>
<dbReference type="SUPFAM" id="SSF55785">
    <property type="entry name" value="PYP-like sensor domain (PAS domain)"/>
    <property type="match status" value="1"/>
</dbReference>
<dbReference type="InterPro" id="IPR035965">
    <property type="entry name" value="PAS-like_dom_sf"/>
</dbReference>
<name>U6SSI7_9BACI</name>
<evidence type="ECO:0000259" key="7">
    <source>
        <dbReference type="PROSITE" id="PS50113"/>
    </source>
</evidence>
<dbReference type="Pfam" id="PF18024">
    <property type="entry name" value="HTH_50"/>
    <property type="match status" value="1"/>
</dbReference>
<dbReference type="AlphaFoldDB" id="U6SSI7"/>
<dbReference type="SMART" id="SM00382">
    <property type="entry name" value="AAA"/>
    <property type="match status" value="1"/>
</dbReference>
<dbReference type="PROSITE" id="PS00675">
    <property type="entry name" value="SIGMA54_INTERACT_1"/>
    <property type="match status" value="1"/>
</dbReference>
<evidence type="ECO:0000256" key="1">
    <source>
        <dbReference type="ARBA" id="ARBA00022741"/>
    </source>
</evidence>
<evidence type="ECO:0000313" key="9">
    <source>
        <dbReference type="Proteomes" id="UP000017170"/>
    </source>
</evidence>
<dbReference type="Gene3D" id="1.10.8.60">
    <property type="match status" value="1"/>
</dbReference>
<proteinExistence type="predicted"/>
<gene>
    <name evidence="8" type="ORF">A33I_04445</name>
</gene>
<keyword evidence="9" id="KW-1185">Reference proteome</keyword>
<dbReference type="InterPro" id="IPR009057">
    <property type="entry name" value="Homeodomain-like_sf"/>
</dbReference>
<dbReference type="Gene3D" id="3.30.450.20">
    <property type="entry name" value="PAS domain"/>
    <property type="match status" value="1"/>
</dbReference>
<dbReference type="CDD" id="cd00130">
    <property type="entry name" value="PAS"/>
    <property type="match status" value="1"/>
</dbReference>
<evidence type="ECO:0000259" key="5">
    <source>
        <dbReference type="PROSITE" id="PS50045"/>
    </source>
</evidence>
<dbReference type="CDD" id="cd00009">
    <property type="entry name" value="AAA"/>
    <property type="match status" value="1"/>
</dbReference>
<dbReference type="InterPro" id="IPR025662">
    <property type="entry name" value="Sigma_54_int_dom_ATP-bd_1"/>
</dbReference>
<dbReference type="PROSITE" id="PS00676">
    <property type="entry name" value="SIGMA54_INTERACT_2"/>
    <property type="match status" value="1"/>
</dbReference>
<dbReference type="InterPro" id="IPR002078">
    <property type="entry name" value="Sigma_54_int"/>
</dbReference>
<dbReference type="InterPro" id="IPR000700">
    <property type="entry name" value="PAS-assoc_C"/>
</dbReference>
<dbReference type="PROSITE" id="PS50113">
    <property type="entry name" value="PAC"/>
    <property type="match status" value="1"/>
</dbReference>
<dbReference type="PROSITE" id="PS50112">
    <property type="entry name" value="PAS"/>
    <property type="match status" value="1"/>
</dbReference>
<evidence type="ECO:0000256" key="3">
    <source>
        <dbReference type="ARBA" id="ARBA00022840"/>
    </source>
</evidence>
<dbReference type="InterPro" id="IPR030828">
    <property type="entry name" value="HTH_TyrR"/>
</dbReference>
<dbReference type="RefSeq" id="WP_022626701.1">
    <property type="nucleotide sequence ID" value="NZ_ATAE01000005.1"/>
</dbReference>